<dbReference type="InterPro" id="IPR011989">
    <property type="entry name" value="ARM-like"/>
</dbReference>
<organism evidence="8 9">
    <name type="scientific">Smittium simulii</name>
    <dbReference type="NCBI Taxonomy" id="133385"/>
    <lineage>
        <taxon>Eukaryota</taxon>
        <taxon>Fungi</taxon>
        <taxon>Fungi incertae sedis</taxon>
        <taxon>Zoopagomycota</taxon>
        <taxon>Kickxellomycotina</taxon>
        <taxon>Harpellomycetes</taxon>
        <taxon>Harpellales</taxon>
        <taxon>Legeriomycetaceae</taxon>
        <taxon>Smittium</taxon>
    </lineage>
</organism>
<dbReference type="OrthoDB" id="10264595at2759"/>
<keyword evidence="5" id="KW-0653">Protein transport</keyword>
<protein>
    <recommendedName>
        <fullName evidence="7">Clathrin/coatomer adaptor adaptin-like N-terminal domain-containing protein</fullName>
    </recommendedName>
</protein>
<comment type="similarity">
    <text evidence="2">Belongs to the adaptor complexes large subunit family.</text>
</comment>
<keyword evidence="6" id="KW-0472">Membrane</keyword>
<evidence type="ECO:0000313" key="8">
    <source>
        <dbReference type="EMBL" id="PVU90516.1"/>
    </source>
</evidence>
<proteinExistence type="inferred from homology"/>
<dbReference type="PANTHER" id="PTHR22781">
    <property type="entry name" value="DELTA ADAPTIN-RELATED"/>
    <property type="match status" value="1"/>
</dbReference>
<sequence length="1177" mass="133899">MLGYDMSWASFNVVEVMSSVKYKQKRIGYLTATHSFNEETDDLASSDYMTVSLALESLSQIVNSELAIDLLEPVIVTSYSQHSFIRKKAVLVLFKILLKFPNSISQILPVFKERIEDKDDSVISATATVICELAQYDPESYLPLAPKLYKLLNDFNSNWMVIKIIKLFNLLTPLEPRLAKKLHGPLVEIIQNTNKISLLYESINTSVCGGVVDLGIEYTNEVGINTTLAELCNFKLESFLSSNDPNLQYLGLVTLSKLQEKFPNLTIIYKPIVLLRLAVNDLSIRLRALESIQGMASRDNLSEIVNLLASQLENSASVEYNFISIVDNQTENADIDFINTADNQTDNINKDFIDSTTADDHIYRKALVNTVISMCRSNNYALVSDFDWLITVYEKLALYSLVDDVDKIISDAILDATVRVQIVRSFSVYTINTQMSNTLGTAVFIIGEYGYEHLQSHQQLTAIENIFELMIKFRVFTDNAPSLFFTSLTKLLISLFKKFVDLIDDDSTFALNEIFEEYCEDFNKKLSSITTKFISLGITGSNLDLFYNSEYWCREAGLLIWVFSVIKLNFYKFYNKIKTTDLLENQTKDDIHSIETLNLNVCSLQDPFAEIYDQKLSTNREIDNNARNKATNINEMTLLQLSDILLSAFNLYELKPMSLLAQSKIEPPEDLLLTLDFNCIENYVPNTILDLKSQFNMYNFSNESLSFEKNNLESFQGVSKSQTKRKTKRLNNIDYRYYIGSNNKNHYTQVDTYDSSYTSSDIDCDQIENIPIVSLDLDLSTNEKINHSDMDFKDISKESKNLEIDTKKEKIQIVIQEDEIQISSKDTSNLLNADTSTLNPSNEISSLSDSQLCEFSLDTASLSPLLSTTLIKKKYMTLKLMEQNITKIQKDCHGNITLIAFKTIVKAKIKSKSIDSIKLLLYSNCRNEKSEIFSCKINRANDGFDNLETWELDYSLDSFPLADGLLSGIIESKTENKKYEYPLSLPILCGPLFVNDAEIDFNGYSEVQRSIYGKDCDMFKLPVKFNIQTISSTTESDFISELLRVLKSSVGINFDSTGNPSKDNPKKQNLIYTAHGSCHLNEILTGDDNFAKTCNEKSLEIDQDNLESYKNIIRIFGELEIYKFSFEIEDNFDSKKQLQQQNNNGPVNFVISIKFISASKLWNESIVNSISVLFNLN</sequence>
<dbReference type="EMBL" id="MBFR01000254">
    <property type="protein sequence ID" value="PVU90516.1"/>
    <property type="molecule type" value="Genomic_DNA"/>
</dbReference>
<evidence type="ECO:0000256" key="3">
    <source>
        <dbReference type="ARBA" id="ARBA00022448"/>
    </source>
</evidence>
<evidence type="ECO:0000256" key="5">
    <source>
        <dbReference type="ARBA" id="ARBA00022927"/>
    </source>
</evidence>
<keyword evidence="4" id="KW-0677">Repeat</keyword>
<comment type="subcellular location">
    <subcellularLocation>
        <location evidence="1">Endomembrane system</location>
    </subcellularLocation>
</comment>
<dbReference type="GO" id="GO:0030123">
    <property type="term" value="C:AP-3 adaptor complex"/>
    <property type="evidence" value="ECO:0007669"/>
    <property type="project" value="InterPro"/>
</dbReference>
<evidence type="ECO:0000256" key="1">
    <source>
        <dbReference type="ARBA" id="ARBA00004308"/>
    </source>
</evidence>
<evidence type="ECO:0000313" key="9">
    <source>
        <dbReference type="Proteomes" id="UP000245383"/>
    </source>
</evidence>
<dbReference type="GO" id="GO:0010008">
    <property type="term" value="C:endosome membrane"/>
    <property type="evidence" value="ECO:0007669"/>
    <property type="project" value="TreeGrafter"/>
</dbReference>
<dbReference type="InterPro" id="IPR002553">
    <property type="entry name" value="Clathrin/coatomer_adapt-like_N"/>
</dbReference>
<keyword evidence="3" id="KW-0813">Transport</keyword>
<evidence type="ECO:0000256" key="4">
    <source>
        <dbReference type="ARBA" id="ARBA00022737"/>
    </source>
</evidence>
<reference evidence="8 9" key="1">
    <citation type="journal article" date="2018" name="MBio">
        <title>Comparative Genomics Reveals the Core Gene Toolbox for the Fungus-Insect Symbiosis.</title>
        <authorList>
            <person name="Wang Y."/>
            <person name="Stata M."/>
            <person name="Wang W."/>
            <person name="Stajich J.E."/>
            <person name="White M.M."/>
            <person name="Moncalvo J.M."/>
        </authorList>
    </citation>
    <scope>NUCLEOTIDE SEQUENCE [LARGE SCALE GENOMIC DNA]</scope>
    <source>
        <strain evidence="8 9">SWE-8-4</strain>
    </source>
</reference>
<comment type="caution">
    <text evidence="8">The sequence shown here is derived from an EMBL/GenBank/DDBJ whole genome shotgun (WGS) entry which is preliminary data.</text>
</comment>
<dbReference type="Pfam" id="PF01602">
    <property type="entry name" value="Adaptin_N"/>
    <property type="match status" value="1"/>
</dbReference>
<dbReference type="Proteomes" id="UP000245383">
    <property type="component" value="Unassembled WGS sequence"/>
</dbReference>
<evidence type="ECO:0000256" key="6">
    <source>
        <dbReference type="ARBA" id="ARBA00023136"/>
    </source>
</evidence>
<dbReference type="Gene3D" id="1.25.10.10">
    <property type="entry name" value="Leucine-rich Repeat Variant"/>
    <property type="match status" value="1"/>
</dbReference>
<dbReference type="GO" id="GO:0006623">
    <property type="term" value="P:protein targeting to vacuole"/>
    <property type="evidence" value="ECO:0007669"/>
    <property type="project" value="TreeGrafter"/>
</dbReference>
<dbReference type="SUPFAM" id="SSF48371">
    <property type="entry name" value="ARM repeat"/>
    <property type="match status" value="1"/>
</dbReference>
<dbReference type="STRING" id="133385.A0A2T9YDV9"/>
<accession>A0A2T9YDV9</accession>
<name>A0A2T9YDV9_9FUNG</name>
<keyword evidence="9" id="KW-1185">Reference proteome</keyword>
<dbReference type="PANTHER" id="PTHR22781:SF12">
    <property type="entry name" value="AP-3 COMPLEX SUBUNIT DELTA-1"/>
    <property type="match status" value="1"/>
</dbReference>
<dbReference type="AlphaFoldDB" id="A0A2T9YDV9"/>
<gene>
    <name evidence="8" type="ORF">BB561_004850</name>
</gene>
<dbReference type="InterPro" id="IPR016024">
    <property type="entry name" value="ARM-type_fold"/>
</dbReference>
<evidence type="ECO:0000256" key="2">
    <source>
        <dbReference type="ARBA" id="ARBA00006613"/>
    </source>
</evidence>
<dbReference type="InterPro" id="IPR017105">
    <property type="entry name" value="AP3_complex_dsu"/>
</dbReference>
<evidence type="ECO:0000259" key="7">
    <source>
        <dbReference type="Pfam" id="PF01602"/>
    </source>
</evidence>
<feature type="domain" description="Clathrin/coatomer adaptor adaptin-like N-terminal" evidence="7">
    <location>
        <begin position="1"/>
        <end position="472"/>
    </location>
</feature>
<dbReference type="GO" id="GO:0006896">
    <property type="term" value="P:Golgi to vacuole transport"/>
    <property type="evidence" value="ECO:0007669"/>
    <property type="project" value="TreeGrafter"/>
</dbReference>